<keyword evidence="2" id="KW-1185">Reference proteome</keyword>
<gene>
    <name evidence="1" type="ORF">H359_0450</name>
</gene>
<sequence length="488" mass="52542">MSFPIGSSDSTSRICLISDNAGGEGDISTASGVDNVGYQCCDDEGAAGDSRGASSVALSVLGIDNPASNGVCNPCILRRTLSNTSVWSQIQAVSTCYDDLSICQSPWKRNYPDLFRLFNTIWAPLSLCISNSRAFYTRDFVATLLGSKSSEEDEGLLQLFCLVQGGSNSGKGVDLGMAPGVLSTLIYNAKYSQPEDNSECCGGSECCLGLLNRIASIFKRNQITDNSEDRLNFESNINGLETQWGNLILLLALEILGVNIDSLLAAEKVAIPSISNIQFACQDVSRLLSKICDLCTLDVFCAAATSSRFVATHTLWRECLLEGLSSVNVEVSPQMLTEKVFMRGIPGRLSAALNMEMVAAILVNLSTCIEDKRGCANPLGVSLVSRVLYDLGAVLTKAVEKNQEIVVDFRTLLELLVIILFWHGCDVTSMRCFGTSSLEEREDISSLMACISTQLDSNLQTEDSRSIGPNNPFAEIAMSLMGSTGSRD</sequence>
<organism evidence="1 2">
    <name type="scientific">Chlamydia ibidis 10-1398/6</name>
    <dbReference type="NCBI Taxonomy" id="1046581"/>
    <lineage>
        <taxon>Bacteria</taxon>
        <taxon>Pseudomonadati</taxon>
        <taxon>Chlamydiota</taxon>
        <taxon>Chlamydiia</taxon>
        <taxon>Chlamydiales</taxon>
        <taxon>Chlamydiaceae</taxon>
        <taxon>Chlamydia/Chlamydophila group</taxon>
        <taxon>Chlamydia</taxon>
    </lineage>
</organism>
<dbReference type="EMBL" id="APJW01000002">
    <property type="protein sequence ID" value="EQM62777.1"/>
    <property type="molecule type" value="Genomic_DNA"/>
</dbReference>
<proteinExistence type="predicted"/>
<evidence type="ECO:0000313" key="2">
    <source>
        <dbReference type="Proteomes" id="UP000016064"/>
    </source>
</evidence>
<dbReference type="Proteomes" id="UP000016064">
    <property type="component" value="Unassembled WGS sequence"/>
</dbReference>
<evidence type="ECO:0000313" key="1">
    <source>
        <dbReference type="EMBL" id="EQM62777.1"/>
    </source>
</evidence>
<comment type="caution">
    <text evidence="1">The sequence shown here is derived from an EMBL/GenBank/DDBJ whole genome shotgun (WGS) entry which is preliminary data.</text>
</comment>
<reference evidence="1 2" key="1">
    <citation type="submission" date="2013-07" db="EMBL/GenBank/DDBJ databases">
        <title>Isolation of a new Chlamydia species from the feral Sacred Ibis (Threskiornis aethiopicus): Chlamydia ibidis.</title>
        <authorList>
            <person name="Vorimore F."/>
            <person name="Hsia R.-C."/>
            <person name="Huot-Creasy H."/>
            <person name="Bastian S."/>
            <person name="Deruyter L."/>
            <person name="Passet A."/>
            <person name="Sachse K."/>
            <person name="Bavoil P."/>
            <person name="Myers G."/>
            <person name="Laroucau K."/>
        </authorList>
    </citation>
    <scope>NUCLEOTIDE SEQUENCE [LARGE SCALE GENOMIC DNA]</scope>
    <source>
        <strain evidence="1 2">10-1398/6</strain>
    </source>
</reference>
<accession>A0ABN0MZF8</accession>
<protein>
    <submittedName>
        <fullName evidence="1">Uncharacterized protein</fullName>
    </submittedName>
</protein>
<name>A0ABN0MZF8_9CHLA</name>
<dbReference type="RefSeq" id="WP_020370007.1">
    <property type="nucleotide sequence ID" value="NZ_APJW01000002.1"/>
</dbReference>